<dbReference type="InterPro" id="IPR012337">
    <property type="entry name" value="RNaseH-like_sf"/>
</dbReference>
<name>A0AAV3QHW4_LITER</name>
<evidence type="ECO:0008006" key="3">
    <source>
        <dbReference type="Google" id="ProtNLM"/>
    </source>
</evidence>
<dbReference type="Proteomes" id="UP001454036">
    <property type="component" value="Unassembled WGS sequence"/>
</dbReference>
<organism evidence="1 2">
    <name type="scientific">Lithospermum erythrorhizon</name>
    <name type="common">Purple gromwell</name>
    <name type="synonym">Lithospermum officinale var. erythrorhizon</name>
    <dbReference type="NCBI Taxonomy" id="34254"/>
    <lineage>
        <taxon>Eukaryota</taxon>
        <taxon>Viridiplantae</taxon>
        <taxon>Streptophyta</taxon>
        <taxon>Embryophyta</taxon>
        <taxon>Tracheophyta</taxon>
        <taxon>Spermatophyta</taxon>
        <taxon>Magnoliopsida</taxon>
        <taxon>eudicotyledons</taxon>
        <taxon>Gunneridae</taxon>
        <taxon>Pentapetalae</taxon>
        <taxon>asterids</taxon>
        <taxon>lamiids</taxon>
        <taxon>Boraginales</taxon>
        <taxon>Boraginaceae</taxon>
        <taxon>Boraginoideae</taxon>
        <taxon>Lithospermeae</taxon>
        <taxon>Lithospermum</taxon>
    </lineage>
</organism>
<dbReference type="GO" id="GO:0003676">
    <property type="term" value="F:nucleic acid binding"/>
    <property type="evidence" value="ECO:0007669"/>
    <property type="project" value="InterPro"/>
</dbReference>
<reference evidence="1 2" key="1">
    <citation type="submission" date="2024-01" db="EMBL/GenBank/DDBJ databases">
        <title>The complete chloroplast genome sequence of Lithospermum erythrorhizon: insights into the phylogenetic relationship among Boraginaceae species and the maternal lineages of purple gromwells.</title>
        <authorList>
            <person name="Okada T."/>
            <person name="Watanabe K."/>
        </authorList>
    </citation>
    <scope>NUCLEOTIDE SEQUENCE [LARGE SCALE GENOMIC DNA]</scope>
</reference>
<gene>
    <name evidence="1" type="ORF">LIER_19467</name>
</gene>
<protein>
    <recommendedName>
        <fullName evidence="3">Integrase catalytic domain-containing protein</fullName>
    </recommendedName>
</protein>
<accession>A0AAV3QHW4</accession>
<evidence type="ECO:0000313" key="2">
    <source>
        <dbReference type="Proteomes" id="UP001454036"/>
    </source>
</evidence>
<dbReference type="EMBL" id="BAABME010004815">
    <property type="protein sequence ID" value="GAA0163657.1"/>
    <property type="molecule type" value="Genomic_DNA"/>
</dbReference>
<dbReference type="Gene3D" id="3.30.420.10">
    <property type="entry name" value="Ribonuclease H-like superfamily/Ribonuclease H"/>
    <property type="match status" value="1"/>
</dbReference>
<comment type="caution">
    <text evidence="1">The sequence shown here is derived from an EMBL/GenBank/DDBJ whole genome shotgun (WGS) entry which is preliminary data.</text>
</comment>
<dbReference type="AlphaFoldDB" id="A0AAV3QHW4"/>
<sequence>MACILYSGKKMKRKAHGHEWKEKLHRKAKRNLREEDKEEINEERRSWVQSHGGKKYFYVSVDIFSQYTWVEFIREKSDTFDVFKKLIVQLQKEKEQHVVRIKEFENSKFSKFCANEGNTQEFSAPLLHLNKMGS</sequence>
<dbReference type="InterPro" id="IPR039537">
    <property type="entry name" value="Retrotran_Ty1/copia-like"/>
</dbReference>
<dbReference type="PANTHER" id="PTHR42648">
    <property type="entry name" value="TRANSPOSASE, PUTATIVE-RELATED"/>
    <property type="match status" value="1"/>
</dbReference>
<dbReference type="PANTHER" id="PTHR42648:SF21">
    <property type="entry name" value="CYSTEINE-RICH RLK (RECEPTOR-LIKE PROTEIN KINASE) 8"/>
    <property type="match status" value="1"/>
</dbReference>
<proteinExistence type="predicted"/>
<evidence type="ECO:0000313" key="1">
    <source>
        <dbReference type="EMBL" id="GAA0163657.1"/>
    </source>
</evidence>
<keyword evidence="2" id="KW-1185">Reference proteome</keyword>
<dbReference type="InterPro" id="IPR036397">
    <property type="entry name" value="RNaseH_sf"/>
</dbReference>
<dbReference type="SUPFAM" id="SSF53098">
    <property type="entry name" value="Ribonuclease H-like"/>
    <property type="match status" value="1"/>
</dbReference>